<evidence type="ECO:0000259" key="2">
    <source>
        <dbReference type="PROSITE" id="PS50883"/>
    </source>
</evidence>
<dbReference type="Gene3D" id="3.30.70.270">
    <property type="match status" value="1"/>
</dbReference>
<name>A0A1M6N5E7_9FIRM</name>
<reference evidence="5" key="1">
    <citation type="submission" date="2016-11" db="EMBL/GenBank/DDBJ databases">
        <authorList>
            <person name="Varghese N."/>
            <person name="Submissions S."/>
        </authorList>
    </citation>
    <scope>NUCLEOTIDE SEQUENCE [LARGE SCALE GENOMIC DNA]</scope>
    <source>
        <strain evidence="5">DSM 15518</strain>
    </source>
</reference>
<evidence type="ECO:0000256" key="1">
    <source>
        <dbReference type="SAM" id="Phobius"/>
    </source>
</evidence>
<keyword evidence="1" id="KW-0472">Membrane</keyword>
<keyword evidence="5" id="KW-1185">Reference proteome</keyword>
<dbReference type="Pfam" id="PF00990">
    <property type="entry name" value="GGDEF"/>
    <property type="match status" value="1"/>
</dbReference>
<sequence length="561" mass="64552">MNKRHYKNISGLFFLMLLFLATIIISSKNSLPINIFDFVVEGVCFIFAVICIFLSIDLKIRYLSIGWIIFSISLLTDSIDELKFISIPEWIDTLFEKIFLVLGVIFIAYGFYKAIREKEKLLKKLKYVAYNDPLTNLPNRRVIENNLNSTINKALKNNSKVGILFIDLDKFKFINDSLGHSAGDYVLKEVASRLRKIIKKDDYIARLGGDEFIIILSDINDKDEIVHISRKILDNFEKPFILKEKSIHITCSIGISIFPENGKNIEELMKNADIAMYKTKEKEGNSYQFYDCKMNNQIEKKFDIAESLRVGLEKREFILHYQPKVDIKTDKVIGLEALVRWNHPEKGLIYPNNFISVAEETGLIKKLDEYILELACIQVKEWEDKGLDPVNISVNISPKLLNESNFVEKVESILINTKIDPSLISIEITETAAMRDKEYAYKVLGQLRLKGIRILLDDFGKGYSSLSYLKDFPIDVLKIDKSFVDEICSNNINSAIMRAIIDMAKALNLKVLAEGVETQEQLKLLNDFNCEEYQGYLFSKPVPVKEIEDMLKERYKKAVNA</sequence>
<dbReference type="Gene3D" id="3.20.20.450">
    <property type="entry name" value="EAL domain"/>
    <property type="match status" value="1"/>
</dbReference>
<accession>A0A1M6N5E7</accession>
<dbReference type="EMBL" id="FRAE01000020">
    <property type="protein sequence ID" value="SHJ90927.1"/>
    <property type="molecule type" value="Genomic_DNA"/>
</dbReference>
<dbReference type="Pfam" id="PF00563">
    <property type="entry name" value="EAL"/>
    <property type="match status" value="1"/>
</dbReference>
<keyword evidence="1" id="KW-1133">Transmembrane helix</keyword>
<feature type="transmembrane region" description="Helical" evidence="1">
    <location>
        <begin position="98"/>
        <end position="115"/>
    </location>
</feature>
<dbReference type="FunFam" id="3.30.70.270:FF:000001">
    <property type="entry name" value="Diguanylate cyclase domain protein"/>
    <property type="match status" value="1"/>
</dbReference>
<dbReference type="SUPFAM" id="SSF55073">
    <property type="entry name" value="Nucleotide cyclase"/>
    <property type="match status" value="1"/>
</dbReference>
<feature type="transmembrane region" description="Helical" evidence="1">
    <location>
        <begin position="33"/>
        <end position="53"/>
    </location>
</feature>
<organism evidence="4 5">
    <name type="scientific">Tepidibacter formicigenes DSM 15518</name>
    <dbReference type="NCBI Taxonomy" id="1123349"/>
    <lineage>
        <taxon>Bacteria</taxon>
        <taxon>Bacillati</taxon>
        <taxon>Bacillota</taxon>
        <taxon>Clostridia</taxon>
        <taxon>Peptostreptococcales</taxon>
        <taxon>Peptostreptococcaceae</taxon>
        <taxon>Tepidibacter</taxon>
    </lineage>
</organism>
<keyword evidence="1" id="KW-0812">Transmembrane</keyword>
<evidence type="ECO:0000259" key="3">
    <source>
        <dbReference type="PROSITE" id="PS50887"/>
    </source>
</evidence>
<evidence type="ECO:0000313" key="5">
    <source>
        <dbReference type="Proteomes" id="UP000242497"/>
    </source>
</evidence>
<dbReference type="NCBIfam" id="TIGR00254">
    <property type="entry name" value="GGDEF"/>
    <property type="match status" value="1"/>
</dbReference>
<dbReference type="PANTHER" id="PTHR44757">
    <property type="entry name" value="DIGUANYLATE CYCLASE DGCP"/>
    <property type="match status" value="1"/>
</dbReference>
<dbReference type="InterPro" id="IPR029787">
    <property type="entry name" value="Nucleotide_cyclase"/>
</dbReference>
<dbReference type="InterPro" id="IPR052155">
    <property type="entry name" value="Biofilm_reg_signaling"/>
</dbReference>
<dbReference type="Proteomes" id="UP000242497">
    <property type="component" value="Unassembled WGS sequence"/>
</dbReference>
<feature type="transmembrane region" description="Helical" evidence="1">
    <location>
        <begin position="9"/>
        <end position="27"/>
    </location>
</feature>
<dbReference type="SUPFAM" id="SSF141868">
    <property type="entry name" value="EAL domain-like"/>
    <property type="match status" value="1"/>
</dbReference>
<proteinExistence type="predicted"/>
<gene>
    <name evidence="4" type="ORF">SAMN02744037_01166</name>
</gene>
<feature type="domain" description="EAL" evidence="2">
    <location>
        <begin position="301"/>
        <end position="555"/>
    </location>
</feature>
<dbReference type="SMART" id="SM00267">
    <property type="entry name" value="GGDEF"/>
    <property type="match status" value="1"/>
</dbReference>
<dbReference type="STRING" id="1123349.SAMN02744037_01166"/>
<dbReference type="OrthoDB" id="1757987at2"/>
<dbReference type="FunFam" id="3.20.20.450:FF:000001">
    <property type="entry name" value="Cyclic di-GMP phosphodiesterase yahA"/>
    <property type="match status" value="1"/>
</dbReference>
<dbReference type="PANTHER" id="PTHR44757:SF2">
    <property type="entry name" value="BIOFILM ARCHITECTURE MAINTENANCE PROTEIN MBAA"/>
    <property type="match status" value="1"/>
</dbReference>
<dbReference type="SMART" id="SM00052">
    <property type="entry name" value="EAL"/>
    <property type="match status" value="1"/>
</dbReference>
<protein>
    <submittedName>
        <fullName evidence="4">Diguanylate cyclase (GGDEF) domain-containing protein</fullName>
    </submittedName>
</protein>
<dbReference type="AlphaFoldDB" id="A0A1M6N5E7"/>
<dbReference type="RefSeq" id="WP_072888163.1">
    <property type="nucleotide sequence ID" value="NZ_FRAE01000020.1"/>
</dbReference>
<feature type="domain" description="GGDEF" evidence="3">
    <location>
        <begin position="159"/>
        <end position="292"/>
    </location>
</feature>
<dbReference type="InterPro" id="IPR035919">
    <property type="entry name" value="EAL_sf"/>
</dbReference>
<dbReference type="PROSITE" id="PS50883">
    <property type="entry name" value="EAL"/>
    <property type="match status" value="1"/>
</dbReference>
<dbReference type="InterPro" id="IPR001633">
    <property type="entry name" value="EAL_dom"/>
</dbReference>
<dbReference type="PROSITE" id="PS50887">
    <property type="entry name" value="GGDEF"/>
    <property type="match status" value="1"/>
</dbReference>
<dbReference type="CDD" id="cd01948">
    <property type="entry name" value="EAL"/>
    <property type="match status" value="1"/>
</dbReference>
<dbReference type="InterPro" id="IPR000160">
    <property type="entry name" value="GGDEF_dom"/>
</dbReference>
<evidence type="ECO:0000313" key="4">
    <source>
        <dbReference type="EMBL" id="SHJ90927.1"/>
    </source>
</evidence>
<dbReference type="CDD" id="cd01949">
    <property type="entry name" value="GGDEF"/>
    <property type="match status" value="1"/>
</dbReference>
<dbReference type="InterPro" id="IPR043128">
    <property type="entry name" value="Rev_trsase/Diguanyl_cyclase"/>
</dbReference>